<accession>A0AAP0G5J4</accession>
<dbReference type="EMBL" id="JBBWWQ010000009">
    <property type="protein sequence ID" value="KAK8938694.1"/>
    <property type="molecule type" value="Genomic_DNA"/>
</dbReference>
<dbReference type="Pfam" id="PF13041">
    <property type="entry name" value="PPR_2"/>
    <property type="match status" value="1"/>
</dbReference>
<gene>
    <name evidence="3" type="primary">PCMP-E8</name>
    <name evidence="3" type="ORF">KSP39_PZI011169</name>
</gene>
<proteinExistence type="predicted"/>
<dbReference type="InterPro" id="IPR002885">
    <property type="entry name" value="PPR_rpt"/>
</dbReference>
<evidence type="ECO:0000256" key="2">
    <source>
        <dbReference type="PROSITE-ProRule" id="PRU00708"/>
    </source>
</evidence>
<evidence type="ECO:0000313" key="4">
    <source>
        <dbReference type="Proteomes" id="UP001418222"/>
    </source>
</evidence>
<dbReference type="Pfam" id="PF01535">
    <property type="entry name" value="PPR"/>
    <property type="match status" value="4"/>
</dbReference>
<feature type="repeat" description="PPR" evidence="2">
    <location>
        <begin position="176"/>
        <end position="206"/>
    </location>
</feature>
<protein>
    <submittedName>
        <fullName evidence="3">Pentatricopeptide repeat-containing protein</fullName>
    </submittedName>
</protein>
<dbReference type="AlphaFoldDB" id="A0AAP0G5J4"/>
<dbReference type="Proteomes" id="UP001418222">
    <property type="component" value="Unassembled WGS sequence"/>
</dbReference>
<dbReference type="FunFam" id="1.25.40.10:FF:000090">
    <property type="entry name" value="Pentatricopeptide repeat-containing protein, chloroplastic"/>
    <property type="match status" value="1"/>
</dbReference>
<dbReference type="FunFam" id="1.25.40.10:FF:000348">
    <property type="entry name" value="Pentatricopeptide repeat-containing protein chloroplastic"/>
    <property type="match status" value="1"/>
</dbReference>
<dbReference type="NCBIfam" id="TIGR00756">
    <property type="entry name" value="PPR"/>
    <property type="match status" value="3"/>
</dbReference>
<dbReference type="Gene3D" id="1.25.40.10">
    <property type="entry name" value="Tetratricopeptide repeat domain"/>
    <property type="match status" value="2"/>
</dbReference>
<reference evidence="3 4" key="1">
    <citation type="journal article" date="2022" name="Nat. Plants">
        <title>Genomes of leafy and leafless Platanthera orchids illuminate the evolution of mycoheterotrophy.</title>
        <authorList>
            <person name="Li M.H."/>
            <person name="Liu K.W."/>
            <person name="Li Z."/>
            <person name="Lu H.C."/>
            <person name="Ye Q.L."/>
            <person name="Zhang D."/>
            <person name="Wang J.Y."/>
            <person name="Li Y.F."/>
            <person name="Zhong Z.M."/>
            <person name="Liu X."/>
            <person name="Yu X."/>
            <person name="Liu D.K."/>
            <person name="Tu X.D."/>
            <person name="Liu B."/>
            <person name="Hao Y."/>
            <person name="Liao X.Y."/>
            <person name="Jiang Y.T."/>
            <person name="Sun W.H."/>
            <person name="Chen J."/>
            <person name="Chen Y.Q."/>
            <person name="Ai Y."/>
            <person name="Zhai J.W."/>
            <person name="Wu S.S."/>
            <person name="Zhou Z."/>
            <person name="Hsiao Y.Y."/>
            <person name="Wu W.L."/>
            <person name="Chen Y.Y."/>
            <person name="Lin Y.F."/>
            <person name="Hsu J.L."/>
            <person name="Li C.Y."/>
            <person name="Wang Z.W."/>
            <person name="Zhao X."/>
            <person name="Zhong W.Y."/>
            <person name="Ma X.K."/>
            <person name="Ma L."/>
            <person name="Huang J."/>
            <person name="Chen G.Z."/>
            <person name="Huang M.Z."/>
            <person name="Huang L."/>
            <person name="Peng D.H."/>
            <person name="Luo Y.B."/>
            <person name="Zou S.Q."/>
            <person name="Chen S.P."/>
            <person name="Lan S."/>
            <person name="Tsai W.C."/>
            <person name="Van de Peer Y."/>
            <person name="Liu Z.J."/>
        </authorList>
    </citation>
    <scope>NUCLEOTIDE SEQUENCE [LARGE SCALE GENOMIC DNA]</scope>
    <source>
        <strain evidence="3">Lor287</strain>
    </source>
</reference>
<dbReference type="PROSITE" id="PS51375">
    <property type="entry name" value="PPR"/>
    <property type="match status" value="3"/>
</dbReference>
<dbReference type="GO" id="GO:0009451">
    <property type="term" value="P:RNA modification"/>
    <property type="evidence" value="ECO:0007669"/>
    <property type="project" value="InterPro"/>
</dbReference>
<comment type="caution">
    <text evidence="3">The sequence shown here is derived from an EMBL/GenBank/DDBJ whole genome shotgun (WGS) entry which is preliminary data.</text>
</comment>
<name>A0AAP0G5J4_9ASPA</name>
<dbReference type="PANTHER" id="PTHR47926:SF436">
    <property type="entry name" value="PENTATRICOPEPTIDE REPEAT-CONTAINING PROTEIN ELI1, CHLOROPLASTIC-LIKE ISOFORM X2"/>
    <property type="match status" value="1"/>
</dbReference>
<dbReference type="Pfam" id="PF20431">
    <property type="entry name" value="E_motif"/>
    <property type="match status" value="1"/>
</dbReference>
<dbReference type="Pfam" id="PF12854">
    <property type="entry name" value="PPR_1"/>
    <property type="match status" value="1"/>
</dbReference>
<organism evidence="3 4">
    <name type="scientific">Platanthera zijinensis</name>
    <dbReference type="NCBI Taxonomy" id="2320716"/>
    <lineage>
        <taxon>Eukaryota</taxon>
        <taxon>Viridiplantae</taxon>
        <taxon>Streptophyta</taxon>
        <taxon>Embryophyta</taxon>
        <taxon>Tracheophyta</taxon>
        <taxon>Spermatophyta</taxon>
        <taxon>Magnoliopsida</taxon>
        <taxon>Liliopsida</taxon>
        <taxon>Asparagales</taxon>
        <taxon>Orchidaceae</taxon>
        <taxon>Orchidoideae</taxon>
        <taxon>Orchideae</taxon>
        <taxon>Orchidinae</taxon>
        <taxon>Platanthera</taxon>
    </lineage>
</organism>
<evidence type="ECO:0000256" key="1">
    <source>
        <dbReference type="ARBA" id="ARBA00022737"/>
    </source>
</evidence>
<dbReference type="InterPro" id="IPR046848">
    <property type="entry name" value="E_motif"/>
</dbReference>
<keyword evidence="4" id="KW-1185">Reference proteome</keyword>
<feature type="repeat" description="PPR" evidence="2">
    <location>
        <begin position="305"/>
        <end position="339"/>
    </location>
</feature>
<dbReference type="InterPro" id="IPR046960">
    <property type="entry name" value="PPR_At4g14850-like_plant"/>
</dbReference>
<evidence type="ECO:0000313" key="3">
    <source>
        <dbReference type="EMBL" id="KAK8938694.1"/>
    </source>
</evidence>
<feature type="repeat" description="PPR" evidence="2">
    <location>
        <begin position="207"/>
        <end position="241"/>
    </location>
</feature>
<dbReference type="GO" id="GO:0003723">
    <property type="term" value="F:RNA binding"/>
    <property type="evidence" value="ECO:0007669"/>
    <property type="project" value="InterPro"/>
</dbReference>
<keyword evidence="1" id="KW-0677">Repeat</keyword>
<sequence length="522" mass="56729">MHFAYLLSRLDSLRELKAAHAAAATTGFAFLRPAATITSLLQSVTLLRPLPPKALSLPYALSLFGSLPHPASTLAHNLLIRLLLSAAPSSPFSALRLFSRLRRLSLPPDLHSFPLALSASSRLRLLPLGRALHAQSLRFGFSRSLFLRNALISLYSSCAALIDAEHVFLEKNLAIDVVSYNTLIHGYANAGDINSARHLFDVMPHRDQISWGTVIAGYSRSGRCVDALRLFDEMQAVGFEPDNAALVSALSCCAQLGLLERGRAIHDRIGKAMNAHLLTALVDMYAKCGAINAAVNLFDECPCKNQFTWNAVIVGLAMHGHGVLSLEYFDKMQAAGVRPDGVTFLGVLVACSHSGFVEAARKFFGEMEAVHAVPRELKHYGCMSDLLGRAGFIGEAMEMIEGMPVKGDAYVWGGVLAGCRNHRGNMDVAEIAARHLLELNPGDSGVYLIVAGIYADAGRWADVARIRSSMDAMKVKRNVALSFVQQPWVMALSRRLLGAIRDNIQLHLGEKGRLKSGLKLVM</sequence>
<dbReference type="InterPro" id="IPR011990">
    <property type="entry name" value="TPR-like_helical_dom_sf"/>
</dbReference>
<dbReference type="PANTHER" id="PTHR47926">
    <property type="entry name" value="PENTATRICOPEPTIDE REPEAT-CONTAINING PROTEIN"/>
    <property type="match status" value="1"/>
</dbReference>